<feature type="non-terminal residue" evidence="1">
    <location>
        <position position="1"/>
    </location>
</feature>
<dbReference type="Proteomes" id="UP000242414">
    <property type="component" value="Unassembled WGS sequence"/>
</dbReference>
<accession>A0A1X0QM08</accession>
<evidence type="ECO:0000313" key="2">
    <source>
        <dbReference type="EMBL" id="ORE01343.1"/>
    </source>
</evidence>
<dbReference type="VEuPathDB" id="FungiDB:BCV72DRAFT_170907"/>
<gene>
    <name evidence="1" type="ORF">BCV72DRAFT_170907</name>
    <name evidence="2" type="ORF">BCV72DRAFT_177269</name>
</gene>
<feature type="non-terminal residue" evidence="1">
    <location>
        <position position="52"/>
    </location>
</feature>
<organism evidence="1">
    <name type="scientific">Rhizopus microsporus var. microsporus</name>
    <dbReference type="NCBI Taxonomy" id="86635"/>
    <lineage>
        <taxon>Eukaryota</taxon>
        <taxon>Fungi</taxon>
        <taxon>Fungi incertae sedis</taxon>
        <taxon>Mucoromycota</taxon>
        <taxon>Mucoromycotina</taxon>
        <taxon>Mucoromycetes</taxon>
        <taxon>Mucorales</taxon>
        <taxon>Mucorineae</taxon>
        <taxon>Rhizopodaceae</taxon>
        <taxon>Rhizopus</taxon>
    </lineage>
</organism>
<dbReference type="EMBL" id="KV922148">
    <property type="protein sequence ID" value="ORE01343.1"/>
    <property type="molecule type" value="Genomic_DNA"/>
</dbReference>
<evidence type="ECO:0000313" key="1">
    <source>
        <dbReference type="EMBL" id="ORE00788.1"/>
    </source>
</evidence>
<proteinExistence type="predicted"/>
<reference evidence="1" key="1">
    <citation type="journal article" date="2016" name="Proc. Natl. Acad. Sci. U.S.A.">
        <title>Lipid metabolic changes in an early divergent fungus govern the establishment of a mutualistic symbiosis with endobacteria.</title>
        <authorList>
            <person name="Lastovetsky O.A."/>
            <person name="Gaspar M.L."/>
            <person name="Mondo S.J."/>
            <person name="LaButti K.M."/>
            <person name="Sandor L."/>
            <person name="Grigoriev I.V."/>
            <person name="Henry S.A."/>
            <person name="Pawlowska T.E."/>
        </authorList>
    </citation>
    <scope>NUCLEOTIDE SEQUENCE [LARGE SCALE GENOMIC DNA]</scope>
    <source>
        <strain evidence="1">ATCC 52814</strain>
    </source>
</reference>
<name>A0A1X0QM08_RHIZD</name>
<protein>
    <submittedName>
        <fullName evidence="1">Uncharacterized protein</fullName>
    </submittedName>
</protein>
<dbReference type="VEuPathDB" id="FungiDB:BCV72DRAFT_177269"/>
<dbReference type="AlphaFoldDB" id="A0A1X0QM08"/>
<sequence length="52" mass="5822">LNLIFLYEDGQGKVIDKNGNTKPMDYIVDQNGFIVETIATHTEYLKSTASSE</sequence>
<dbReference type="OrthoDB" id="2209168at2759"/>
<dbReference type="EMBL" id="KV922283">
    <property type="protein sequence ID" value="ORE00788.1"/>
    <property type="molecule type" value="Genomic_DNA"/>
</dbReference>